<dbReference type="STRING" id="1121439.dsat_2205"/>
<dbReference type="Proteomes" id="UP000014975">
    <property type="component" value="Unassembled WGS sequence"/>
</dbReference>
<proteinExistence type="predicted"/>
<name>S7UNB0_9BACT</name>
<dbReference type="EMBL" id="ATHI01000004">
    <property type="protein sequence ID" value="EPR35504.1"/>
    <property type="molecule type" value="Genomic_DNA"/>
</dbReference>
<protein>
    <submittedName>
        <fullName evidence="3">Putative solute symporter protein</fullName>
    </submittedName>
</protein>
<keyword evidence="1" id="KW-0472">Membrane</keyword>
<dbReference type="NCBIfam" id="TIGR03647">
    <property type="entry name" value="Na_symport_sm"/>
    <property type="match status" value="1"/>
</dbReference>
<comment type="caution">
    <text evidence="3">The sequence shown here is derived from an EMBL/GenBank/DDBJ whole genome shotgun (WGS) entry which is preliminary data.</text>
</comment>
<keyword evidence="1" id="KW-0812">Transmembrane</keyword>
<evidence type="ECO:0000313" key="4">
    <source>
        <dbReference type="Proteomes" id="UP000014975"/>
    </source>
</evidence>
<dbReference type="PATRIC" id="fig|1121439.3.peg.595"/>
<evidence type="ECO:0000256" key="1">
    <source>
        <dbReference type="SAM" id="Phobius"/>
    </source>
</evidence>
<feature type="transmembrane region" description="Helical" evidence="1">
    <location>
        <begin position="16"/>
        <end position="37"/>
    </location>
</feature>
<dbReference type="InterPro" id="IPR019886">
    <property type="entry name" value="Na_symporter_ssu"/>
</dbReference>
<evidence type="ECO:0000259" key="2">
    <source>
        <dbReference type="Pfam" id="PF13937"/>
    </source>
</evidence>
<feature type="transmembrane region" description="Helical" evidence="1">
    <location>
        <begin position="49"/>
        <end position="70"/>
    </location>
</feature>
<dbReference type="AlphaFoldDB" id="S7UNB0"/>
<accession>S7UNB0</accession>
<feature type="domain" description="Sodium symporter small subunit" evidence="2">
    <location>
        <begin position="7"/>
        <end position="83"/>
    </location>
</feature>
<reference evidence="3 4" key="1">
    <citation type="journal article" date="2013" name="Genome Announc.">
        <title>Draft genome sequences for three mercury-methylating, sulfate-reducing bacteria.</title>
        <authorList>
            <person name="Brown S.D."/>
            <person name="Hurt R.A.Jr."/>
            <person name="Gilmour C.C."/>
            <person name="Elias D.A."/>
        </authorList>
    </citation>
    <scope>NUCLEOTIDE SEQUENCE [LARGE SCALE GENOMIC DNA]</scope>
    <source>
        <strain evidence="3 4">DSM 16529</strain>
    </source>
</reference>
<keyword evidence="4" id="KW-1185">Reference proteome</keyword>
<organism evidence="3 4">
    <name type="scientific">Alkalidesulfovibrio alkalitolerans DSM 16529</name>
    <dbReference type="NCBI Taxonomy" id="1121439"/>
    <lineage>
        <taxon>Bacteria</taxon>
        <taxon>Pseudomonadati</taxon>
        <taxon>Thermodesulfobacteriota</taxon>
        <taxon>Desulfovibrionia</taxon>
        <taxon>Desulfovibrionales</taxon>
        <taxon>Desulfovibrionaceae</taxon>
        <taxon>Alkalidesulfovibrio</taxon>
    </lineage>
</organism>
<keyword evidence="1" id="KW-1133">Transmembrane helix</keyword>
<dbReference type="RefSeq" id="WP_020886091.1">
    <property type="nucleotide sequence ID" value="NZ_ATHI01000004.1"/>
</dbReference>
<gene>
    <name evidence="3" type="ORF">dsat_2205</name>
</gene>
<dbReference type="OrthoDB" id="9797746at2"/>
<dbReference type="Pfam" id="PF13937">
    <property type="entry name" value="DUF4212"/>
    <property type="match status" value="1"/>
</dbReference>
<sequence>MNQPDLKEYWKKNVSLMIVLLSIWALVSYVFGILLVNQLNAIVIGGFPLGFWFAQQGSIYVFVALIYVYIWRMRKLDKEYDVEE</sequence>
<evidence type="ECO:0000313" key="3">
    <source>
        <dbReference type="EMBL" id="EPR35504.1"/>
    </source>
</evidence>
<dbReference type="eggNOG" id="COG4327">
    <property type="taxonomic scope" value="Bacteria"/>
</dbReference>